<dbReference type="Proteomes" id="UP000285232">
    <property type="component" value="Unassembled WGS sequence"/>
</dbReference>
<keyword evidence="2" id="KW-1185">Reference proteome</keyword>
<protein>
    <submittedName>
        <fullName evidence="1">Uncharacterized protein</fullName>
    </submittedName>
</protein>
<reference evidence="1 2" key="1">
    <citation type="journal article" date="2017" name="Int. J. Syst. Evol. Microbiol.">
        <title>Erythrobacter aquimixticola sp. nov., isolated from the junction between the ocean and a freshwater spring.</title>
        <authorList>
            <person name="Park S."/>
            <person name="Jung Y.T."/>
            <person name="Choi S.J."/>
            <person name="Yoon J.H."/>
        </authorList>
    </citation>
    <scope>NUCLEOTIDE SEQUENCE [LARGE SCALE GENOMIC DNA]</scope>
    <source>
        <strain evidence="1 2">JSSK-14</strain>
    </source>
</reference>
<dbReference type="EMBL" id="RAHX01000001">
    <property type="protein sequence ID" value="RJY07988.1"/>
    <property type="molecule type" value="Genomic_DNA"/>
</dbReference>
<comment type="caution">
    <text evidence="1">The sequence shown here is derived from an EMBL/GenBank/DDBJ whole genome shotgun (WGS) entry which is preliminary data.</text>
</comment>
<dbReference type="AlphaFoldDB" id="A0A419RQ99"/>
<proteinExistence type="predicted"/>
<name>A0A419RQ99_9SPHN</name>
<gene>
    <name evidence="1" type="ORF">D6201_00235</name>
</gene>
<organism evidence="1 2">
    <name type="scientific">Aurantiacibacter aquimixticola</name>
    <dbReference type="NCBI Taxonomy" id="1958945"/>
    <lineage>
        <taxon>Bacteria</taxon>
        <taxon>Pseudomonadati</taxon>
        <taxon>Pseudomonadota</taxon>
        <taxon>Alphaproteobacteria</taxon>
        <taxon>Sphingomonadales</taxon>
        <taxon>Erythrobacteraceae</taxon>
        <taxon>Aurantiacibacter</taxon>
    </lineage>
</organism>
<evidence type="ECO:0000313" key="1">
    <source>
        <dbReference type="EMBL" id="RJY07988.1"/>
    </source>
</evidence>
<evidence type="ECO:0000313" key="2">
    <source>
        <dbReference type="Proteomes" id="UP000285232"/>
    </source>
</evidence>
<sequence length="60" mass="6215">METIMKLPKIDLASLPDLGNLTGMFGSGPTTSNPGPGHDDTIIMLATLVYDSAPPSPGLF</sequence>
<accession>A0A419RQ99</accession>